<dbReference type="Gene3D" id="3.90.176.10">
    <property type="entry name" value="Toxin ADP-ribosyltransferase, Chain A, domain 1"/>
    <property type="match status" value="1"/>
</dbReference>
<dbReference type="EC" id="2.4.2.31" evidence="11"/>
<gene>
    <name evidence="13" type="ORF">J4Q44_G00043470</name>
</gene>
<proteinExistence type="inferred from homology"/>
<evidence type="ECO:0000256" key="9">
    <source>
        <dbReference type="ARBA" id="ARBA00023026"/>
    </source>
</evidence>
<organism evidence="13 14">
    <name type="scientific">Coregonus suidteri</name>
    <dbReference type="NCBI Taxonomy" id="861788"/>
    <lineage>
        <taxon>Eukaryota</taxon>
        <taxon>Metazoa</taxon>
        <taxon>Chordata</taxon>
        <taxon>Craniata</taxon>
        <taxon>Vertebrata</taxon>
        <taxon>Euteleostomi</taxon>
        <taxon>Actinopterygii</taxon>
        <taxon>Neopterygii</taxon>
        <taxon>Teleostei</taxon>
        <taxon>Protacanthopterygii</taxon>
        <taxon>Salmoniformes</taxon>
        <taxon>Salmonidae</taxon>
        <taxon>Coregoninae</taxon>
        <taxon>Coregonus</taxon>
    </lineage>
</organism>
<dbReference type="GO" id="GO:0016779">
    <property type="term" value="F:nucleotidyltransferase activity"/>
    <property type="evidence" value="ECO:0007669"/>
    <property type="project" value="UniProtKB-KW"/>
</dbReference>
<evidence type="ECO:0000256" key="3">
    <source>
        <dbReference type="ARBA" id="ARBA00022525"/>
    </source>
</evidence>
<dbReference type="PANTHER" id="PTHR10339:SF25">
    <property type="entry name" value="SECRETED EXOENZYME S"/>
    <property type="match status" value="1"/>
</dbReference>
<dbReference type="GO" id="GO:0106274">
    <property type="term" value="F:NAD+-protein-arginine ADP-ribosyltransferase activity"/>
    <property type="evidence" value="ECO:0007669"/>
    <property type="project" value="UniProtKB-EC"/>
</dbReference>
<keyword evidence="3" id="KW-0964">Secreted</keyword>
<dbReference type="EMBL" id="JAGTTL010000003">
    <property type="protein sequence ID" value="KAK6325005.1"/>
    <property type="molecule type" value="Genomic_DNA"/>
</dbReference>
<protein>
    <recommendedName>
        <fullName evidence="11">NAD(P)(+)--arginine ADP-ribosyltransferase</fullName>
        <ecNumber evidence="11">2.4.2.31</ecNumber>
    </recommendedName>
    <alternativeName>
        <fullName evidence="11">Mono(ADP-ribosyl)transferase</fullName>
    </alternativeName>
</protein>
<dbReference type="PROSITE" id="PS01291">
    <property type="entry name" value="ART"/>
    <property type="match status" value="1"/>
</dbReference>
<dbReference type="SUPFAM" id="SSF56399">
    <property type="entry name" value="ADP-ribosylation"/>
    <property type="match status" value="1"/>
</dbReference>
<keyword evidence="14" id="KW-1185">Reference proteome</keyword>
<evidence type="ECO:0000256" key="8">
    <source>
        <dbReference type="ARBA" id="ARBA00022857"/>
    </source>
</evidence>
<evidence type="ECO:0000256" key="7">
    <source>
        <dbReference type="ARBA" id="ARBA00022695"/>
    </source>
</evidence>
<keyword evidence="11" id="KW-0732">Signal</keyword>
<dbReference type="Pfam" id="PF01129">
    <property type="entry name" value="ART"/>
    <property type="match status" value="1"/>
</dbReference>
<evidence type="ECO:0000256" key="4">
    <source>
        <dbReference type="ARBA" id="ARBA00022656"/>
    </source>
</evidence>
<evidence type="ECO:0000256" key="12">
    <source>
        <dbReference type="SAM" id="MobiDB-lite"/>
    </source>
</evidence>
<sequence length="331" mass="37157">MKYLTGDLLLLATMLTTVNSAECQCQCDEERLNIEPSSVDDRYPTCREEMMGNITAGDLLTRERQATPSFSTAWSQAERCNMTVANLTDLHVTALTLYTNTYNRTFPLIFDVDARSLGPNAKVYCRYFLFKSLHFLLTDALRLLRGQDEVEAESGQDGKGCLLVYADSGRRDNLRGEVGDQVRTGHFVLASTRRYSSSFDLTIRTCHGHLLPRSHSRHCRSSSGLNVLVPPYELFRVVAVKRVPNKWGGALKWHFYLESIGTMTNLNCAMTSAVTVCILQKPHMLIRRVQLKRSISLNTSLSNSPPAQSMSASSQHWSGSNNNPHRDSEAR</sequence>
<keyword evidence="8 11" id="KW-0521">NADP</keyword>
<accession>A0AAN8M513</accession>
<evidence type="ECO:0000256" key="5">
    <source>
        <dbReference type="ARBA" id="ARBA00022676"/>
    </source>
</evidence>
<evidence type="ECO:0000256" key="1">
    <source>
        <dbReference type="ARBA" id="ARBA00004613"/>
    </source>
</evidence>
<feature type="chain" id="PRO_5042667848" description="NAD(P)(+)--arginine ADP-ribosyltransferase" evidence="11">
    <location>
        <begin position="21"/>
        <end position="331"/>
    </location>
</feature>
<feature type="compositionally biased region" description="Low complexity" evidence="12">
    <location>
        <begin position="302"/>
        <end position="315"/>
    </location>
</feature>
<keyword evidence="5 11" id="KW-0328">Glycosyltransferase</keyword>
<comment type="similarity">
    <text evidence="2 11">Belongs to the Arg-specific ADP-ribosyltransferase family.</text>
</comment>
<dbReference type="PRINTS" id="PR00970">
    <property type="entry name" value="RIBTRNSFRASE"/>
</dbReference>
<dbReference type="GO" id="GO:0003950">
    <property type="term" value="F:NAD+ poly-ADP-ribosyltransferase activity"/>
    <property type="evidence" value="ECO:0007669"/>
    <property type="project" value="TreeGrafter"/>
</dbReference>
<dbReference type="GO" id="GO:0090729">
    <property type="term" value="F:toxin activity"/>
    <property type="evidence" value="ECO:0007669"/>
    <property type="project" value="UniProtKB-KW"/>
</dbReference>
<evidence type="ECO:0000256" key="2">
    <source>
        <dbReference type="ARBA" id="ARBA00009558"/>
    </source>
</evidence>
<comment type="catalytic activity">
    <reaction evidence="10 11">
        <text>L-arginyl-[protein] + NAD(+) = N(omega)-(ADP-D-ribosyl)-L-arginyl-[protein] + nicotinamide + H(+)</text>
        <dbReference type="Rhea" id="RHEA:19149"/>
        <dbReference type="Rhea" id="RHEA-COMP:10532"/>
        <dbReference type="Rhea" id="RHEA-COMP:15087"/>
        <dbReference type="ChEBI" id="CHEBI:15378"/>
        <dbReference type="ChEBI" id="CHEBI:17154"/>
        <dbReference type="ChEBI" id="CHEBI:29965"/>
        <dbReference type="ChEBI" id="CHEBI:57540"/>
        <dbReference type="ChEBI" id="CHEBI:142554"/>
        <dbReference type="EC" id="2.4.2.31"/>
    </reaction>
</comment>
<evidence type="ECO:0000313" key="13">
    <source>
        <dbReference type="EMBL" id="KAK6325005.1"/>
    </source>
</evidence>
<reference evidence="13 14" key="1">
    <citation type="submission" date="2021-04" db="EMBL/GenBank/DDBJ databases">
        <authorList>
            <person name="De Guttry C."/>
            <person name="Zahm M."/>
            <person name="Klopp C."/>
            <person name="Cabau C."/>
            <person name="Louis A."/>
            <person name="Berthelot C."/>
            <person name="Parey E."/>
            <person name="Roest Crollius H."/>
            <person name="Montfort J."/>
            <person name="Robinson-Rechavi M."/>
            <person name="Bucao C."/>
            <person name="Bouchez O."/>
            <person name="Gislard M."/>
            <person name="Lluch J."/>
            <person name="Milhes M."/>
            <person name="Lampietro C."/>
            <person name="Lopez Roques C."/>
            <person name="Donnadieu C."/>
            <person name="Braasch I."/>
            <person name="Desvignes T."/>
            <person name="Postlethwait J."/>
            <person name="Bobe J."/>
            <person name="Wedekind C."/>
            <person name="Guiguen Y."/>
        </authorList>
    </citation>
    <scope>NUCLEOTIDE SEQUENCE [LARGE SCALE GENOMIC DNA]</scope>
    <source>
        <strain evidence="13">Cs_M1</strain>
        <tissue evidence="13">Blood</tissue>
    </source>
</reference>
<keyword evidence="4" id="KW-0800">Toxin</keyword>
<dbReference type="PANTHER" id="PTHR10339">
    <property type="entry name" value="ADP-RIBOSYLTRANSFERASE"/>
    <property type="match status" value="1"/>
</dbReference>
<evidence type="ECO:0000313" key="14">
    <source>
        <dbReference type="Proteomes" id="UP001356427"/>
    </source>
</evidence>
<dbReference type="InterPro" id="IPR000768">
    <property type="entry name" value="ART"/>
</dbReference>
<name>A0AAN8M513_9TELE</name>
<evidence type="ECO:0000256" key="10">
    <source>
        <dbReference type="ARBA" id="ARBA00047597"/>
    </source>
</evidence>
<feature type="region of interest" description="Disordered" evidence="12">
    <location>
        <begin position="300"/>
        <end position="331"/>
    </location>
</feature>
<keyword evidence="9" id="KW-0843">Virulence</keyword>
<keyword evidence="7" id="KW-0548">Nucleotidyltransferase</keyword>
<keyword evidence="11" id="KW-0520">NAD</keyword>
<comment type="subcellular location">
    <subcellularLocation>
        <location evidence="1">Secreted</location>
    </subcellularLocation>
</comment>
<comment type="caution">
    <text evidence="13">The sequence shown here is derived from an EMBL/GenBank/DDBJ whole genome shotgun (WGS) entry which is preliminary data.</text>
</comment>
<feature type="signal peptide" evidence="11">
    <location>
        <begin position="1"/>
        <end position="20"/>
    </location>
</feature>
<keyword evidence="6 11" id="KW-0808">Transferase</keyword>
<dbReference type="AlphaFoldDB" id="A0AAN8M513"/>
<evidence type="ECO:0000256" key="6">
    <source>
        <dbReference type="ARBA" id="ARBA00022679"/>
    </source>
</evidence>
<evidence type="ECO:0000256" key="11">
    <source>
        <dbReference type="RuleBase" id="RU361228"/>
    </source>
</evidence>
<dbReference type="GO" id="GO:0005576">
    <property type="term" value="C:extracellular region"/>
    <property type="evidence" value="ECO:0007669"/>
    <property type="project" value="UniProtKB-SubCell"/>
</dbReference>
<dbReference type="InterPro" id="IPR050999">
    <property type="entry name" value="ADP-ribosyltransferase_ARG"/>
</dbReference>
<dbReference type="Proteomes" id="UP001356427">
    <property type="component" value="Unassembled WGS sequence"/>
</dbReference>